<dbReference type="EMBL" id="MNCJ02000321">
    <property type="protein sequence ID" value="KAF5800680.1"/>
    <property type="molecule type" value="Genomic_DNA"/>
</dbReference>
<dbReference type="InterPro" id="IPR011065">
    <property type="entry name" value="Kunitz_inhibitor_STI-like_sf"/>
</dbReference>
<keyword evidence="5" id="KW-1185">Reference proteome</keyword>
<reference evidence="4" key="2">
    <citation type="submission" date="2017-02" db="EMBL/GenBank/DDBJ databases">
        <title>Sunflower complete genome.</title>
        <authorList>
            <person name="Langlade N."/>
            <person name="Munos S."/>
        </authorList>
    </citation>
    <scope>NUCLEOTIDE SEQUENCE [LARGE SCALE GENOMIC DNA]</scope>
    <source>
        <tissue evidence="4">Leaves</tissue>
    </source>
</reference>
<evidence type="ECO:0000256" key="2">
    <source>
        <dbReference type="SAM" id="SignalP"/>
    </source>
</evidence>
<feature type="signal peptide" evidence="2">
    <location>
        <begin position="1"/>
        <end position="17"/>
    </location>
</feature>
<dbReference type="AlphaFoldDB" id="A0A251UET3"/>
<dbReference type="PRINTS" id="PR00291">
    <property type="entry name" value="KUNITZINHBTR"/>
</dbReference>
<dbReference type="Gene3D" id="2.80.10.50">
    <property type="match status" value="1"/>
</dbReference>
<sequence>MKTIILFSLALIFTAYSAPAPAPVLDIDGNYLRTGALYYIMPAARDGEDGGLYVTDYWLHCPAGVAQSRSDETGLSLSFGPVNPKKGVIRLSTDVNIKFSGSNKCNESNVWRVKYDKGMKQYAVMVGGVEGNPGPKTLKSWFKIEKTNDGYKFVFCPSVCSYCEVRCRDVGIAIDEGGAKRLVLGDGPSSFVFFRANSSPSFSIP</sequence>
<dbReference type="EMBL" id="CM007895">
    <property type="protein sequence ID" value="OTG21848.1"/>
    <property type="molecule type" value="Genomic_DNA"/>
</dbReference>
<dbReference type="Proteomes" id="UP000215914">
    <property type="component" value="Chromosome 6"/>
</dbReference>
<reference evidence="3" key="3">
    <citation type="submission" date="2020-06" db="EMBL/GenBank/DDBJ databases">
        <title>Helianthus annuus Genome sequencing and assembly Release 2.</title>
        <authorList>
            <person name="Gouzy J."/>
            <person name="Langlade N."/>
            <person name="Munos S."/>
        </authorList>
    </citation>
    <scope>NUCLEOTIDE SEQUENCE</scope>
    <source>
        <tissue evidence="3">Leaves</tissue>
    </source>
</reference>
<organism evidence="4 5">
    <name type="scientific">Helianthus annuus</name>
    <name type="common">Common sunflower</name>
    <dbReference type="NCBI Taxonomy" id="4232"/>
    <lineage>
        <taxon>Eukaryota</taxon>
        <taxon>Viridiplantae</taxon>
        <taxon>Streptophyta</taxon>
        <taxon>Embryophyta</taxon>
        <taxon>Tracheophyta</taxon>
        <taxon>Spermatophyta</taxon>
        <taxon>Magnoliopsida</taxon>
        <taxon>eudicotyledons</taxon>
        <taxon>Gunneridae</taxon>
        <taxon>Pentapetalae</taxon>
        <taxon>asterids</taxon>
        <taxon>campanulids</taxon>
        <taxon>Asterales</taxon>
        <taxon>Asteraceae</taxon>
        <taxon>Asteroideae</taxon>
        <taxon>Heliantheae alliance</taxon>
        <taxon>Heliantheae</taxon>
        <taxon>Helianthus</taxon>
    </lineage>
</organism>
<name>A0A251UET3_HELAN</name>
<evidence type="ECO:0000313" key="3">
    <source>
        <dbReference type="EMBL" id="KAF5800680.1"/>
    </source>
</evidence>
<dbReference type="Gramene" id="mRNA:HanXRQr2_Chr06g0239481">
    <property type="protein sequence ID" value="CDS:HanXRQr2_Chr06g0239481.1"/>
    <property type="gene ID" value="HanXRQr2_Chr06g0239481"/>
</dbReference>
<dbReference type="InParanoid" id="A0A251UET3"/>
<dbReference type="PROSITE" id="PS00283">
    <property type="entry name" value="SOYBEAN_KUNITZ"/>
    <property type="match status" value="1"/>
</dbReference>
<keyword evidence="2" id="KW-0732">Signal</keyword>
<dbReference type="SUPFAM" id="SSF50386">
    <property type="entry name" value="STI-like"/>
    <property type="match status" value="1"/>
</dbReference>
<dbReference type="OMA" id="DLNIMFP"/>
<evidence type="ECO:0000313" key="4">
    <source>
        <dbReference type="EMBL" id="OTG21848.1"/>
    </source>
</evidence>
<accession>A0A251UET3</accession>
<dbReference type="GO" id="GO:0004866">
    <property type="term" value="F:endopeptidase inhibitor activity"/>
    <property type="evidence" value="ECO:0007669"/>
    <property type="project" value="InterPro"/>
</dbReference>
<dbReference type="SMART" id="SM00452">
    <property type="entry name" value="STI"/>
    <property type="match status" value="1"/>
</dbReference>
<feature type="chain" id="PRO_5012965062" evidence="2">
    <location>
        <begin position="18"/>
        <end position="205"/>
    </location>
</feature>
<dbReference type="OrthoDB" id="1872570at2759"/>
<evidence type="ECO:0000256" key="1">
    <source>
        <dbReference type="ARBA" id="ARBA00005440"/>
    </source>
</evidence>
<evidence type="ECO:0000313" key="5">
    <source>
        <dbReference type="Proteomes" id="UP000215914"/>
    </source>
</evidence>
<dbReference type="InterPro" id="IPR002160">
    <property type="entry name" value="Prot_inh_Kunz-lg"/>
</dbReference>
<reference evidence="3 5" key="1">
    <citation type="journal article" date="2017" name="Nature">
        <title>The sunflower genome provides insights into oil metabolism, flowering and Asterid evolution.</title>
        <authorList>
            <person name="Badouin H."/>
            <person name="Gouzy J."/>
            <person name="Grassa C.J."/>
            <person name="Murat F."/>
            <person name="Staton S.E."/>
            <person name="Cottret L."/>
            <person name="Lelandais-Briere C."/>
            <person name="Owens G.L."/>
            <person name="Carrere S."/>
            <person name="Mayjonade B."/>
            <person name="Legrand L."/>
            <person name="Gill N."/>
            <person name="Kane N.C."/>
            <person name="Bowers J.E."/>
            <person name="Hubner S."/>
            <person name="Bellec A."/>
            <person name="Berard A."/>
            <person name="Berges H."/>
            <person name="Blanchet N."/>
            <person name="Boniface M.C."/>
            <person name="Brunel D."/>
            <person name="Catrice O."/>
            <person name="Chaidir N."/>
            <person name="Claudel C."/>
            <person name="Donnadieu C."/>
            <person name="Faraut T."/>
            <person name="Fievet G."/>
            <person name="Helmstetter N."/>
            <person name="King M."/>
            <person name="Knapp S.J."/>
            <person name="Lai Z."/>
            <person name="Le Paslier M.C."/>
            <person name="Lippi Y."/>
            <person name="Lorenzon L."/>
            <person name="Mandel J.R."/>
            <person name="Marage G."/>
            <person name="Marchand G."/>
            <person name="Marquand E."/>
            <person name="Bret-Mestries E."/>
            <person name="Morien E."/>
            <person name="Nambeesan S."/>
            <person name="Nguyen T."/>
            <person name="Pegot-Espagnet P."/>
            <person name="Pouilly N."/>
            <person name="Raftis F."/>
            <person name="Sallet E."/>
            <person name="Schiex T."/>
            <person name="Thomas J."/>
            <person name="Vandecasteele C."/>
            <person name="Vares D."/>
            <person name="Vear F."/>
            <person name="Vautrin S."/>
            <person name="Crespi M."/>
            <person name="Mangin B."/>
            <person name="Burke J.M."/>
            <person name="Salse J."/>
            <person name="Munos S."/>
            <person name="Vincourt P."/>
            <person name="Rieseberg L.H."/>
            <person name="Langlade N.B."/>
        </authorList>
    </citation>
    <scope>NUCLEOTIDE SEQUENCE [LARGE SCALE GENOMIC DNA]</scope>
    <source>
        <strain evidence="5">cv. SF193</strain>
        <tissue evidence="3">Leaves</tissue>
    </source>
</reference>
<dbReference type="CDD" id="cd23375">
    <property type="entry name" value="beta-trefoil_STI_VvMLP-like"/>
    <property type="match status" value="1"/>
</dbReference>
<proteinExistence type="inferred from homology"/>
<dbReference type="PANTHER" id="PTHR33107">
    <property type="entry name" value="KUNITZ TRYPSIN INHIBITOR 2"/>
    <property type="match status" value="1"/>
</dbReference>
<gene>
    <name evidence="4" type="primary">MIRA</name>
    <name evidence="4" type="ORF">HannXRQ_Chr06g0165011</name>
    <name evidence="3" type="ORF">HanXRQr2_Chr06g0239481</name>
</gene>
<comment type="similarity">
    <text evidence="1">Belongs to the protease inhibitor I3 (leguminous Kunitz-type inhibitor) family.</text>
</comment>
<dbReference type="PANTHER" id="PTHR33107:SF87">
    <property type="entry name" value="21 KDA SEED PROTEIN-RELATED"/>
    <property type="match status" value="1"/>
</dbReference>
<protein>
    <submittedName>
        <fullName evidence="4">Putative miraculin</fullName>
    </submittedName>
</protein>
<dbReference type="Pfam" id="PF00197">
    <property type="entry name" value="Kunitz_legume"/>
    <property type="match status" value="1"/>
</dbReference>
<dbReference type="STRING" id="4232.A0A251UET3"/>